<dbReference type="GO" id="GO:0005737">
    <property type="term" value="C:cytoplasm"/>
    <property type="evidence" value="ECO:0007669"/>
    <property type="project" value="TreeGrafter"/>
</dbReference>
<feature type="compositionally biased region" description="Basic residues" evidence="2">
    <location>
        <begin position="500"/>
        <end position="512"/>
    </location>
</feature>
<dbReference type="Proteomes" id="UP000019763">
    <property type="component" value="Unassembled WGS sequence"/>
</dbReference>
<dbReference type="RefSeq" id="XP_011131900.1">
    <property type="nucleotide sequence ID" value="XM_011133598.1"/>
</dbReference>
<evidence type="ECO:0000313" key="5">
    <source>
        <dbReference type="Proteomes" id="UP000019763"/>
    </source>
</evidence>
<comment type="similarity">
    <text evidence="1">Belongs to the peptidase C14B family.</text>
</comment>
<dbReference type="GeneID" id="22914321"/>
<dbReference type="InterPro" id="IPR011600">
    <property type="entry name" value="Pept_C14_caspase"/>
</dbReference>
<feature type="domain" description="Peptidase C14 caspase" evidence="3">
    <location>
        <begin position="226"/>
        <end position="470"/>
    </location>
</feature>
<comment type="caution">
    <text evidence="4">The sequence shown here is derived from an EMBL/GenBank/DDBJ whole genome shotgun (WGS) entry which is preliminary data.</text>
</comment>
<evidence type="ECO:0000256" key="2">
    <source>
        <dbReference type="SAM" id="MobiDB-lite"/>
    </source>
</evidence>
<protein>
    <submittedName>
        <fullName evidence="4">Metacaspase</fullName>
    </submittedName>
</protein>
<dbReference type="GO" id="GO:0006508">
    <property type="term" value="P:proteolysis"/>
    <property type="evidence" value="ECO:0007669"/>
    <property type="project" value="InterPro"/>
</dbReference>
<sequence>MHHRPNKYFDARQNTARQHQGVPRAADPLHQEARSAAEVDWLAKKAQRTHQPTTAQYRQQPENYQQSETTNFCRLPVTQIGHQRIVEHPPTMGLSPTMGLPTARIADTPGTANGLAEGLRFLSKYLDKIPQQELMAALNINNCQLKAAMEYLLDQLCAKHSMSNTSMMLQQQAASVSLVHEVTASQPFIEHNVTEMDNRLVSPSYEPQRPATHVSIYPTELAATGRRKALLIGCNYIGTSNQLNGCISDVNRMKKVLCNVYGFPDSSSFVTTLTDDPNGDRRLMPSKANIIGALQWLVKDARPGDVLFFQFSGHGSNQRNLSNTEADGYDETILPLDYKRAGVITDDDLNRYLIAPLCSGVKLVCVMDCCHSGSGLDLPFFWNRGRWQEESYPKHTEGDVMLISSCQDSETAADVMVPGWGSGGAVSIGIITALMDSDNPHDMTVDQLMSKLGQFLNDRKFKQNPQLSSSQKFNPVTRSFDFQHIIDNMNPVIGGDNRRPVGRNRRRYQYQN</sequence>
<gene>
    <name evidence="4" type="ORF">GNI_123080</name>
</gene>
<feature type="region of interest" description="Disordered" evidence="2">
    <location>
        <begin position="491"/>
        <end position="512"/>
    </location>
</feature>
<dbReference type="Pfam" id="PF00656">
    <property type="entry name" value="Peptidase_C14"/>
    <property type="match status" value="1"/>
</dbReference>
<dbReference type="PANTHER" id="PTHR48104">
    <property type="entry name" value="METACASPASE-4"/>
    <property type="match status" value="1"/>
</dbReference>
<organism evidence="4 5">
    <name type="scientific">Gregarina niphandrodes</name>
    <name type="common">Septate eugregarine</name>
    <dbReference type="NCBI Taxonomy" id="110365"/>
    <lineage>
        <taxon>Eukaryota</taxon>
        <taxon>Sar</taxon>
        <taxon>Alveolata</taxon>
        <taxon>Apicomplexa</taxon>
        <taxon>Conoidasida</taxon>
        <taxon>Gregarinasina</taxon>
        <taxon>Eugregarinorida</taxon>
        <taxon>Gregarinidae</taxon>
        <taxon>Gregarina</taxon>
    </lineage>
</organism>
<dbReference type="InterPro" id="IPR029030">
    <property type="entry name" value="Caspase-like_dom_sf"/>
</dbReference>
<dbReference type="Gene3D" id="3.40.50.12660">
    <property type="match status" value="1"/>
</dbReference>
<dbReference type="OrthoDB" id="3223806at2759"/>
<feature type="compositionally biased region" description="Polar residues" evidence="2">
    <location>
        <begin position="49"/>
        <end position="66"/>
    </location>
</feature>
<feature type="region of interest" description="Disordered" evidence="2">
    <location>
        <begin position="1"/>
        <end position="66"/>
    </location>
</feature>
<evidence type="ECO:0000256" key="1">
    <source>
        <dbReference type="ARBA" id="ARBA00009005"/>
    </source>
</evidence>
<dbReference type="GO" id="GO:0004197">
    <property type="term" value="F:cysteine-type endopeptidase activity"/>
    <property type="evidence" value="ECO:0007669"/>
    <property type="project" value="InterPro"/>
</dbReference>
<dbReference type="AlphaFoldDB" id="A0A023B2B8"/>
<feature type="compositionally biased region" description="Basic and acidic residues" evidence="2">
    <location>
        <begin position="27"/>
        <end position="43"/>
    </location>
</feature>
<name>A0A023B2B8_GRENI</name>
<dbReference type="eggNOG" id="KOG1546">
    <property type="taxonomic scope" value="Eukaryota"/>
</dbReference>
<reference evidence="4" key="1">
    <citation type="submission" date="2013-12" db="EMBL/GenBank/DDBJ databases">
        <authorList>
            <person name="Omoto C.K."/>
            <person name="Sibley D."/>
            <person name="Venepally P."/>
            <person name="Hadjithomas M."/>
            <person name="Karamycheva S."/>
            <person name="Brunk B."/>
            <person name="Roos D."/>
            <person name="Caler E."/>
            <person name="Lorenzi H."/>
        </authorList>
    </citation>
    <scope>NUCLEOTIDE SEQUENCE</scope>
</reference>
<dbReference type="PANTHER" id="PTHR48104:SF30">
    <property type="entry name" value="METACASPASE-1"/>
    <property type="match status" value="1"/>
</dbReference>
<dbReference type="VEuPathDB" id="CryptoDB:GNI_123080"/>
<dbReference type="InterPro" id="IPR050452">
    <property type="entry name" value="Metacaspase"/>
</dbReference>
<accession>A0A023B2B8</accession>
<dbReference type="SUPFAM" id="SSF52129">
    <property type="entry name" value="Caspase-like"/>
    <property type="match status" value="1"/>
</dbReference>
<evidence type="ECO:0000259" key="3">
    <source>
        <dbReference type="Pfam" id="PF00656"/>
    </source>
</evidence>
<evidence type="ECO:0000313" key="4">
    <source>
        <dbReference type="EMBL" id="EZG52125.1"/>
    </source>
</evidence>
<dbReference type="EMBL" id="AFNH02000919">
    <property type="protein sequence ID" value="EZG52125.1"/>
    <property type="molecule type" value="Genomic_DNA"/>
</dbReference>
<proteinExistence type="inferred from homology"/>
<keyword evidence="5" id="KW-1185">Reference proteome</keyword>